<keyword evidence="3" id="KW-1185">Reference proteome</keyword>
<reference evidence="2" key="1">
    <citation type="submission" date="2022-03" db="EMBL/GenBank/DDBJ databases">
        <authorList>
            <person name="Alioto T."/>
            <person name="Alioto T."/>
            <person name="Gomez Garrido J."/>
        </authorList>
    </citation>
    <scope>NUCLEOTIDE SEQUENCE</scope>
</reference>
<feature type="compositionally biased region" description="Basic and acidic residues" evidence="1">
    <location>
        <begin position="1"/>
        <end position="14"/>
    </location>
</feature>
<dbReference type="AlphaFoldDB" id="A0AAD1TGT7"/>
<evidence type="ECO:0000313" key="2">
    <source>
        <dbReference type="EMBL" id="CAH2325836.1"/>
    </source>
</evidence>
<dbReference type="Proteomes" id="UP001295444">
    <property type="component" value="Chromosome 12"/>
</dbReference>
<name>A0AAD1TGT7_PELCU</name>
<gene>
    <name evidence="2" type="ORF">PECUL_23A034713</name>
</gene>
<feature type="compositionally biased region" description="Polar residues" evidence="1">
    <location>
        <begin position="44"/>
        <end position="71"/>
    </location>
</feature>
<evidence type="ECO:0000256" key="1">
    <source>
        <dbReference type="SAM" id="MobiDB-lite"/>
    </source>
</evidence>
<feature type="region of interest" description="Disordered" evidence="1">
    <location>
        <begin position="1"/>
        <end position="85"/>
    </location>
</feature>
<evidence type="ECO:0000313" key="3">
    <source>
        <dbReference type="Proteomes" id="UP001295444"/>
    </source>
</evidence>
<proteinExistence type="predicted"/>
<organism evidence="2 3">
    <name type="scientific">Pelobates cultripes</name>
    <name type="common">Western spadefoot toad</name>
    <dbReference type="NCBI Taxonomy" id="61616"/>
    <lineage>
        <taxon>Eukaryota</taxon>
        <taxon>Metazoa</taxon>
        <taxon>Chordata</taxon>
        <taxon>Craniata</taxon>
        <taxon>Vertebrata</taxon>
        <taxon>Euteleostomi</taxon>
        <taxon>Amphibia</taxon>
        <taxon>Batrachia</taxon>
        <taxon>Anura</taxon>
        <taxon>Pelobatoidea</taxon>
        <taxon>Pelobatidae</taxon>
        <taxon>Pelobates</taxon>
    </lineage>
</organism>
<dbReference type="EMBL" id="OW240923">
    <property type="protein sequence ID" value="CAH2325836.1"/>
    <property type="molecule type" value="Genomic_DNA"/>
</dbReference>
<accession>A0AAD1TGT7</accession>
<feature type="compositionally biased region" description="Basic and acidic residues" evidence="1">
    <location>
        <begin position="30"/>
        <end position="40"/>
    </location>
</feature>
<sequence>MHPEGTDKRNDRSHPHAPPDQLPTPPQRTDINKNRTRHEAVSSIDDNQSISTLYTNAGTPPLTRNTVSLQHSPLKIQGHLRGRHQ</sequence>
<feature type="compositionally biased region" description="Pro residues" evidence="1">
    <location>
        <begin position="16"/>
        <end position="26"/>
    </location>
</feature>
<protein>
    <submittedName>
        <fullName evidence="2">Uncharacterized protein</fullName>
    </submittedName>
</protein>